<proteinExistence type="predicted"/>
<dbReference type="OrthoDB" id="10535569at2759"/>
<protein>
    <submittedName>
        <fullName evidence="1">Uncharacterized protein</fullName>
    </submittedName>
</protein>
<name>A0A9Q0SE49_SALVM</name>
<evidence type="ECO:0000313" key="2">
    <source>
        <dbReference type="Proteomes" id="UP001151529"/>
    </source>
</evidence>
<reference evidence="1 2" key="1">
    <citation type="journal article" date="2023" name="Int. J. Mol. Sci.">
        <title>De Novo Assembly and Annotation of 11 Diverse Shrub Willow (Salix) Genomes Reveals Novel Gene Organization in Sex-Linked Regions.</title>
        <authorList>
            <person name="Hyden B."/>
            <person name="Feng K."/>
            <person name="Yates T.B."/>
            <person name="Jawdy S."/>
            <person name="Cereghino C."/>
            <person name="Smart L.B."/>
            <person name="Muchero W."/>
        </authorList>
    </citation>
    <scope>NUCLEOTIDE SEQUENCE [LARGE SCALE GENOMIC DNA]</scope>
    <source>
        <tissue evidence="1">Shoot tip</tissue>
    </source>
</reference>
<dbReference type="Proteomes" id="UP001151529">
    <property type="component" value="Chromosome 18"/>
</dbReference>
<dbReference type="EMBL" id="JAPFFL010000017">
    <property type="protein sequence ID" value="KAJ6673635.1"/>
    <property type="molecule type" value="Genomic_DNA"/>
</dbReference>
<accession>A0A9Q0SE49</accession>
<organism evidence="1 2">
    <name type="scientific">Salix viminalis</name>
    <name type="common">Common osier</name>
    <name type="synonym">Basket willow</name>
    <dbReference type="NCBI Taxonomy" id="40686"/>
    <lineage>
        <taxon>Eukaryota</taxon>
        <taxon>Viridiplantae</taxon>
        <taxon>Streptophyta</taxon>
        <taxon>Embryophyta</taxon>
        <taxon>Tracheophyta</taxon>
        <taxon>Spermatophyta</taxon>
        <taxon>Magnoliopsida</taxon>
        <taxon>eudicotyledons</taxon>
        <taxon>Gunneridae</taxon>
        <taxon>Pentapetalae</taxon>
        <taxon>rosids</taxon>
        <taxon>fabids</taxon>
        <taxon>Malpighiales</taxon>
        <taxon>Salicaceae</taxon>
        <taxon>Saliceae</taxon>
        <taxon>Salix</taxon>
    </lineage>
</organism>
<sequence length="91" mass="10379">MIVQRLKKLWNRPASSRLLGSVWHVTSKTLVENQSQRRAKRGKNGFHEGFCSCNNNTLLSLLKITTAIELRRIDVAIAQRDSISDVDFQLV</sequence>
<comment type="caution">
    <text evidence="1">The sequence shown here is derived from an EMBL/GenBank/DDBJ whole genome shotgun (WGS) entry which is preliminary data.</text>
</comment>
<keyword evidence="2" id="KW-1185">Reference proteome</keyword>
<gene>
    <name evidence="1" type="ORF">OIU85_012627</name>
</gene>
<evidence type="ECO:0000313" key="1">
    <source>
        <dbReference type="EMBL" id="KAJ6673635.1"/>
    </source>
</evidence>
<dbReference type="AlphaFoldDB" id="A0A9Q0SE49"/>